<keyword evidence="7" id="KW-0472">Membrane</keyword>
<dbReference type="GO" id="GO:0044231">
    <property type="term" value="C:host cell presynaptic membrane"/>
    <property type="evidence" value="ECO:0007669"/>
    <property type="project" value="UniProtKB-KW"/>
</dbReference>
<dbReference type="GO" id="GO:0044218">
    <property type="term" value="C:other organism cell membrane"/>
    <property type="evidence" value="ECO:0007669"/>
    <property type="project" value="UniProtKB-KW"/>
</dbReference>
<dbReference type="GO" id="GO:0005634">
    <property type="term" value="C:nucleus"/>
    <property type="evidence" value="ECO:0007669"/>
    <property type="project" value="TreeGrafter"/>
</dbReference>
<dbReference type="InterPro" id="IPR002110">
    <property type="entry name" value="Ankyrin_rpt"/>
</dbReference>
<sequence length="125" mass="13396">MSSSDLVWSLKNGDLDSVKELFDSKEVDANASLDGRSPIHYAADYGHKDIIEYLIGKGVDLNVSVICGVAVDKHGISPLLAAVWEGHTECVRLLIASGANKTGQTPDGKSYLEAAEKPEIKSLLK</sequence>
<dbReference type="Proteomes" id="UP000728032">
    <property type="component" value="Unassembled WGS sequence"/>
</dbReference>
<evidence type="ECO:0008006" key="10">
    <source>
        <dbReference type="Google" id="ProtNLM"/>
    </source>
</evidence>
<keyword evidence="9" id="KW-1185">Reference proteome</keyword>
<dbReference type="GO" id="GO:0006887">
    <property type="term" value="P:exocytosis"/>
    <property type="evidence" value="ECO:0007669"/>
    <property type="project" value="UniProtKB-KW"/>
</dbReference>
<evidence type="ECO:0000313" key="8">
    <source>
        <dbReference type="EMBL" id="CAD7648604.1"/>
    </source>
</evidence>
<evidence type="ECO:0000256" key="7">
    <source>
        <dbReference type="ARBA" id="ARBA00023298"/>
    </source>
</evidence>
<dbReference type="EMBL" id="CAJPVJ010003237">
    <property type="protein sequence ID" value="CAG2167337.1"/>
    <property type="molecule type" value="Genomic_DNA"/>
</dbReference>
<keyword evidence="5" id="KW-0528">Neurotoxin</keyword>
<keyword evidence="2" id="KW-0268">Exocytosis</keyword>
<keyword evidence="5" id="KW-0800">Toxin</keyword>
<comment type="subcellular location">
    <subcellularLocation>
        <location evidence="1">Target cell membrane</location>
    </subcellularLocation>
</comment>
<evidence type="ECO:0000256" key="2">
    <source>
        <dbReference type="ARBA" id="ARBA00022483"/>
    </source>
</evidence>
<dbReference type="OrthoDB" id="426293at2759"/>
<dbReference type="GO" id="GO:2000812">
    <property type="term" value="P:regulation of barbed-end actin filament capping"/>
    <property type="evidence" value="ECO:0007669"/>
    <property type="project" value="TreeGrafter"/>
</dbReference>
<keyword evidence="6" id="KW-0040">ANK repeat</keyword>
<dbReference type="PANTHER" id="PTHR24189">
    <property type="entry name" value="MYOTROPHIN"/>
    <property type="match status" value="1"/>
</dbReference>
<dbReference type="EMBL" id="OC918062">
    <property type="protein sequence ID" value="CAD7648604.1"/>
    <property type="molecule type" value="Genomic_DNA"/>
</dbReference>
<accession>A0A7R9LVR5</accession>
<dbReference type="AlphaFoldDB" id="A0A7R9LVR5"/>
<dbReference type="Gene3D" id="1.25.40.20">
    <property type="entry name" value="Ankyrin repeat-containing domain"/>
    <property type="match status" value="1"/>
</dbReference>
<dbReference type="GO" id="GO:0005737">
    <property type="term" value="C:cytoplasm"/>
    <property type="evidence" value="ECO:0007669"/>
    <property type="project" value="TreeGrafter"/>
</dbReference>
<dbReference type="PANTHER" id="PTHR24189:SF69">
    <property type="entry name" value="MYOTROPHIN"/>
    <property type="match status" value="1"/>
</dbReference>
<dbReference type="Pfam" id="PF12796">
    <property type="entry name" value="Ank_2"/>
    <property type="match status" value="1"/>
</dbReference>
<keyword evidence="5" id="KW-0638">Presynaptic neurotoxin</keyword>
<dbReference type="SUPFAM" id="SSF48403">
    <property type="entry name" value="Ankyrin repeat"/>
    <property type="match status" value="1"/>
</dbReference>
<name>A0A7R9LVR5_9ACAR</name>
<dbReference type="InterPro" id="IPR036770">
    <property type="entry name" value="Ankyrin_rpt-contain_sf"/>
</dbReference>
<organism evidence="8">
    <name type="scientific">Oppiella nova</name>
    <dbReference type="NCBI Taxonomy" id="334625"/>
    <lineage>
        <taxon>Eukaryota</taxon>
        <taxon>Metazoa</taxon>
        <taxon>Ecdysozoa</taxon>
        <taxon>Arthropoda</taxon>
        <taxon>Chelicerata</taxon>
        <taxon>Arachnida</taxon>
        <taxon>Acari</taxon>
        <taxon>Acariformes</taxon>
        <taxon>Sarcoptiformes</taxon>
        <taxon>Oribatida</taxon>
        <taxon>Brachypylina</taxon>
        <taxon>Oppioidea</taxon>
        <taxon>Oppiidae</taxon>
        <taxon>Oppiella</taxon>
    </lineage>
</organism>
<reference evidence="8" key="1">
    <citation type="submission" date="2020-11" db="EMBL/GenBank/DDBJ databases">
        <authorList>
            <person name="Tran Van P."/>
        </authorList>
    </citation>
    <scope>NUCLEOTIDE SEQUENCE</scope>
</reference>
<protein>
    <recommendedName>
        <fullName evidence="10">Myotrophin</fullName>
    </recommendedName>
</protein>
<keyword evidence="3" id="KW-1052">Target cell membrane</keyword>
<gene>
    <name evidence="8" type="ORF">ONB1V03_LOCUS6844</name>
</gene>
<keyword evidence="7" id="KW-1053">Target membrane</keyword>
<evidence type="ECO:0000256" key="4">
    <source>
        <dbReference type="ARBA" id="ARBA00022737"/>
    </source>
</evidence>
<evidence type="ECO:0000256" key="1">
    <source>
        <dbReference type="ARBA" id="ARBA00004175"/>
    </source>
</evidence>
<evidence type="ECO:0000313" key="9">
    <source>
        <dbReference type="Proteomes" id="UP000728032"/>
    </source>
</evidence>
<keyword evidence="4" id="KW-0677">Repeat</keyword>
<proteinExistence type="predicted"/>
<dbReference type="SMART" id="SM00248">
    <property type="entry name" value="ANK"/>
    <property type="match status" value="3"/>
</dbReference>
<evidence type="ECO:0000256" key="5">
    <source>
        <dbReference type="ARBA" id="ARBA00023028"/>
    </source>
</evidence>
<dbReference type="InterPro" id="IPR050745">
    <property type="entry name" value="Multifunctional_regulatory"/>
</dbReference>
<evidence type="ECO:0000256" key="3">
    <source>
        <dbReference type="ARBA" id="ARBA00022537"/>
    </source>
</evidence>
<evidence type="ECO:0000256" key="6">
    <source>
        <dbReference type="ARBA" id="ARBA00023043"/>
    </source>
</evidence>
<dbReference type="PRINTS" id="PR01415">
    <property type="entry name" value="ANKYRIN"/>
</dbReference>